<feature type="region of interest" description="Disordered" evidence="1">
    <location>
        <begin position="73"/>
        <end position="108"/>
    </location>
</feature>
<sequence>MKQNPSLPSSSAYIQSAPATNNTGRSAQMGSVQRSTFDFDNVLVRATHSDETAGQRVQRQQAFVASQLQRIDASLEGQGPRTASNGANAGARSSQNDELRGIGAQYDA</sequence>
<dbReference type="AlphaFoldDB" id="A0A423VR76"/>
<dbReference type="EMBL" id="LJZO01000032">
    <property type="protein sequence ID" value="ROV93562.1"/>
    <property type="molecule type" value="Genomic_DNA"/>
</dbReference>
<evidence type="ECO:0000256" key="1">
    <source>
        <dbReference type="SAM" id="MobiDB-lite"/>
    </source>
</evidence>
<name>A0A423VR76_CYTCH</name>
<evidence type="ECO:0000313" key="3">
    <source>
        <dbReference type="Proteomes" id="UP000284375"/>
    </source>
</evidence>
<evidence type="ECO:0000313" key="2">
    <source>
        <dbReference type="EMBL" id="ROV93562.1"/>
    </source>
</evidence>
<dbReference type="Proteomes" id="UP000284375">
    <property type="component" value="Unassembled WGS sequence"/>
</dbReference>
<accession>A0A423VR76</accession>
<dbReference type="OrthoDB" id="5240220at2759"/>
<comment type="caution">
    <text evidence="2">The sequence shown here is derived from an EMBL/GenBank/DDBJ whole genome shotgun (WGS) entry which is preliminary data.</text>
</comment>
<protein>
    <submittedName>
        <fullName evidence="2">Uncharacterized protein</fullName>
    </submittedName>
</protein>
<organism evidence="2 3">
    <name type="scientific">Cytospora chrysosperma</name>
    <name type="common">Cytospora canker fungus</name>
    <name type="synonym">Sphaeria chrysosperma</name>
    <dbReference type="NCBI Taxonomy" id="252740"/>
    <lineage>
        <taxon>Eukaryota</taxon>
        <taxon>Fungi</taxon>
        <taxon>Dikarya</taxon>
        <taxon>Ascomycota</taxon>
        <taxon>Pezizomycotina</taxon>
        <taxon>Sordariomycetes</taxon>
        <taxon>Sordariomycetidae</taxon>
        <taxon>Diaporthales</taxon>
        <taxon>Cytosporaceae</taxon>
        <taxon>Cytospora</taxon>
    </lineage>
</organism>
<feature type="compositionally biased region" description="Low complexity" evidence="1">
    <location>
        <begin position="83"/>
        <end position="94"/>
    </location>
</feature>
<feature type="region of interest" description="Disordered" evidence="1">
    <location>
        <begin position="1"/>
        <end position="33"/>
    </location>
</feature>
<proteinExistence type="predicted"/>
<reference evidence="2 3" key="1">
    <citation type="submission" date="2015-09" db="EMBL/GenBank/DDBJ databases">
        <title>Host preference determinants of Valsa canker pathogens revealed by comparative genomics.</title>
        <authorList>
            <person name="Yin Z."/>
            <person name="Huang L."/>
        </authorList>
    </citation>
    <scope>NUCLEOTIDE SEQUENCE [LARGE SCALE GENOMIC DNA]</scope>
    <source>
        <strain evidence="2 3">YSFL</strain>
    </source>
</reference>
<gene>
    <name evidence="2" type="ORF">VSDG_06817</name>
</gene>
<keyword evidence="3" id="KW-1185">Reference proteome</keyword>